<dbReference type="NCBIfam" id="NF001109">
    <property type="entry name" value="PRK00136.1"/>
    <property type="match status" value="1"/>
</dbReference>
<evidence type="ECO:0000256" key="2">
    <source>
        <dbReference type="ARBA" id="ARBA00022730"/>
    </source>
</evidence>
<dbReference type="KEGG" id="dej:AWY79_14625"/>
<dbReference type="Proteomes" id="UP000295506">
    <property type="component" value="Unassembled WGS sequence"/>
</dbReference>
<dbReference type="FunFam" id="3.30.1490.10:FF:000001">
    <property type="entry name" value="30S ribosomal protein S8"/>
    <property type="match status" value="1"/>
</dbReference>
<dbReference type="AlphaFoldDB" id="A0A126QR20"/>
<keyword evidence="5 8" id="KW-0687">Ribonucleoprotein</keyword>
<dbReference type="RefSeq" id="WP_066805533.1">
    <property type="nucleotide sequence ID" value="NZ_CAUVXY020000015.1"/>
</dbReference>
<evidence type="ECO:0000256" key="3">
    <source>
        <dbReference type="ARBA" id="ARBA00022884"/>
    </source>
</evidence>
<dbReference type="HAMAP" id="MF_01302_B">
    <property type="entry name" value="Ribosomal_uS8_B"/>
    <property type="match status" value="1"/>
</dbReference>
<accession>A0A126QR20</accession>
<dbReference type="Pfam" id="PF00410">
    <property type="entry name" value="Ribosomal_S8"/>
    <property type="match status" value="1"/>
</dbReference>
<keyword evidence="4 8" id="KW-0689">Ribosomal protein</keyword>
<sequence length="127" mass="13579">MAVVDPVADMLTRIRNAYGAYHTGVVVPVSKMKSAIAGILKEEGYITDYAVEDRDISITLKYAEGKPLITGLKKVSKPGRRVYVGASDIPRVQNGIGICIVSTSKGLLEGAKAKEANVGGELLCEIW</sequence>
<keyword evidence="2 8" id="KW-0699">rRNA-binding</keyword>
<dbReference type="InterPro" id="IPR000630">
    <property type="entry name" value="Ribosomal_uS8"/>
</dbReference>
<comment type="function">
    <text evidence="8">One of the primary rRNA binding proteins, it binds directly to 16S rRNA central domain where it helps coordinate assembly of the platform of the 30S subunit.</text>
</comment>
<evidence type="ECO:0000256" key="6">
    <source>
        <dbReference type="ARBA" id="ARBA00035258"/>
    </source>
</evidence>
<evidence type="ECO:0000256" key="9">
    <source>
        <dbReference type="RuleBase" id="RU003660"/>
    </source>
</evidence>
<dbReference type="PANTHER" id="PTHR11758">
    <property type="entry name" value="40S RIBOSOMAL PROTEIN S15A"/>
    <property type="match status" value="1"/>
</dbReference>
<reference evidence="11 13" key="2">
    <citation type="submission" date="2019-03" db="EMBL/GenBank/DDBJ databases">
        <title>Genomic Encyclopedia of Type Strains, Phase IV (KMG-IV): sequencing the most valuable type-strain genomes for metagenomic binning, comparative biology and taxonomic classification.</title>
        <authorList>
            <person name="Goeker M."/>
        </authorList>
    </citation>
    <scope>NUCLEOTIDE SEQUENCE [LARGE SCALE GENOMIC DNA]</scope>
    <source>
        <strain evidence="11 13">DSM 101483</strain>
    </source>
</reference>
<dbReference type="FunFam" id="3.30.1370.30:FF:000002">
    <property type="entry name" value="30S ribosomal protein S8"/>
    <property type="match status" value="1"/>
</dbReference>
<dbReference type="EMBL" id="SOBK01000012">
    <property type="protein sequence ID" value="TDT86537.1"/>
    <property type="molecule type" value="Genomic_DNA"/>
</dbReference>
<proteinExistence type="inferred from homology"/>
<dbReference type="PROSITE" id="PS00053">
    <property type="entry name" value="RIBOSOMAL_S8"/>
    <property type="match status" value="1"/>
</dbReference>
<evidence type="ECO:0000313" key="12">
    <source>
        <dbReference type="Proteomes" id="UP000055611"/>
    </source>
</evidence>
<protein>
    <recommendedName>
        <fullName evidence="6 8">Small ribosomal subunit protein uS8</fullName>
    </recommendedName>
</protein>
<keyword evidence="3 8" id="KW-0694">RNA-binding</keyword>
<name>A0A126QR20_9BACT</name>
<dbReference type="GO" id="GO:0019843">
    <property type="term" value="F:rRNA binding"/>
    <property type="evidence" value="ECO:0007669"/>
    <property type="project" value="UniProtKB-UniRule"/>
</dbReference>
<evidence type="ECO:0000256" key="7">
    <source>
        <dbReference type="ARBA" id="ARBA00046740"/>
    </source>
</evidence>
<keyword evidence="12" id="KW-1185">Reference proteome</keyword>
<evidence type="ECO:0000256" key="4">
    <source>
        <dbReference type="ARBA" id="ARBA00022980"/>
    </source>
</evidence>
<comment type="subunit">
    <text evidence="7 8">Part of the 30S ribosomal subunit. Contacts proteins S5 and S12.</text>
</comment>
<dbReference type="SUPFAM" id="SSF56047">
    <property type="entry name" value="Ribosomal protein S8"/>
    <property type="match status" value="1"/>
</dbReference>
<evidence type="ECO:0000256" key="1">
    <source>
        <dbReference type="ARBA" id="ARBA00006471"/>
    </source>
</evidence>
<evidence type="ECO:0000256" key="5">
    <source>
        <dbReference type="ARBA" id="ARBA00023274"/>
    </source>
</evidence>
<dbReference type="OrthoDB" id="9802617at2"/>
<gene>
    <name evidence="8" type="primary">rpsH</name>
    <name evidence="10" type="ORF">AWY79_14625</name>
    <name evidence="11" type="ORF">EDC59_11246</name>
</gene>
<evidence type="ECO:0000256" key="8">
    <source>
        <dbReference type="HAMAP-Rule" id="MF_01302"/>
    </source>
</evidence>
<dbReference type="Gene3D" id="3.30.1370.30">
    <property type="match status" value="1"/>
</dbReference>
<evidence type="ECO:0000313" key="11">
    <source>
        <dbReference type="EMBL" id="TDT86537.1"/>
    </source>
</evidence>
<dbReference type="GO" id="GO:1990904">
    <property type="term" value="C:ribonucleoprotein complex"/>
    <property type="evidence" value="ECO:0007669"/>
    <property type="project" value="UniProtKB-KW"/>
</dbReference>
<organism evidence="11 13">
    <name type="scientific">Pseudodesulfovibrio indicus</name>
    <dbReference type="NCBI Taxonomy" id="1716143"/>
    <lineage>
        <taxon>Bacteria</taxon>
        <taxon>Pseudomonadati</taxon>
        <taxon>Thermodesulfobacteriota</taxon>
        <taxon>Desulfovibrionia</taxon>
        <taxon>Desulfovibrionales</taxon>
        <taxon>Desulfovibrionaceae</taxon>
    </lineage>
</organism>
<dbReference type="Gene3D" id="3.30.1490.10">
    <property type="match status" value="1"/>
</dbReference>
<comment type="similarity">
    <text evidence="1 8 9">Belongs to the universal ribosomal protein uS8 family.</text>
</comment>
<evidence type="ECO:0000313" key="10">
    <source>
        <dbReference type="EMBL" id="AMK12259.1"/>
    </source>
</evidence>
<dbReference type="InterPro" id="IPR035987">
    <property type="entry name" value="Ribosomal_uS8_sf"/>
</dbReference>
<reference evidence="10 12" key="1">
    <citation type="journal article" date="2016" name="Front. Microbiol.">
        <title>Genome Sequence of the Piezophilic, Mesophilic Sulfate-Reducing Bacterium Desulfovibrio indicus J2T.</title>
        <authorList>
            <person name="Cao J."/>
            <person name="Maignien L."/>
            <person name="Shao Z."/>
            <person name="Alain K."/>
            <person name="Jebbar M."/>
        </authorList>
    </citation>
    <scope>NUCLEOTIDE SEQUENCE [LARGE SCALE GENOMIC DNA]</scope>
    <source>
        <strain evidence="10 12">J2</strain>
    </source>
</reference>
<dbReference type="EMBL" id="CP014206">
    <property type="protein sequence ID" value="AMK12259.1"/>
    <property type="molecule type" value="Genomic_DNA"/>
</dbReference>
<evidence type="ECO:0000313" key="13">
    <source>
        <dbReference type="Proteomes" id="UP000295506"/>
    </source>
</evidence>
<dbReference type="GO" id="GO:0005840">
    <property type="term" value="C:ribosome"/>
    <property type="evidence" value="ECO:0007669"/>
    <property type="project" value="UniProtKB-KW"/>
</dbReference>
<dbReference type="GO" id="GO:0006412">
    <property type="term" value="P:translation"/>
    <property type="evidence" value="ECO:0007669"/>
    <property type="project" value="UniProtKB-UniRule"/>
</dbReference>
<dbReference type="Proteomes" id="UP000055611">
    <property type="component" value="Chromosome"/>
</dbReference>
<dbReference type="GO" id="GO:0005737">
    <property type="term" value="C:cytoplasm"/>
    <property type="evidence" value="ECO:0007669"/>
    <property type="project" value="UniProtKB-ARBA"/>
</dbReference>
<dbReference type="InterPro" id="IPR047863">
    <property type="entry name" value="Ribosomal_uS8_CS"/>
</dbReference>
<dbReference type="GO" id="GO:0003735">
    <property type="term" value="F:structural constituent of ribosome"/>
    <property type="evidence" value="ECO:0007669"/>
    <property type="project" value="InterPro"/>
</dbReference>